<name>A0ACD5VFE4_AVESA</name>
<protein>
    <submittedName>
        <fullName evidence="1">Uncharacterized protein</fullName>
    </submittedName>
</protein>
<sequence>MEESDGGGTGKPLGGASEAPAELLKPAHAVVDEIGGTSAEQQPCEHFSMRRYVALQKMDATFCSLSQIFNGQKELEKRHESLYPFLVPMFKRWDCSKCLHKAKILDDRTSRSVSIGKNVSRDGCSIRFVRSTKLPTSVDFRSLFPCVQQIVQGKNADRSTHLKSTPESNSKCNSPNEVNTDPPMKDLQGSSSNQVTTANLTDNASADVIPLPEDSQIRANREGFDITIPSSPKLSEATMKPNAEDTRKNKEVLNVNHTIPNVPKPVSGQTADQVCNRGPCEEAAPKRSAGSTCKKKKGKPNAQLGSSDVKVGRRKQIKLRLLSEIINTQPAGGSRTDIEVNAEKVADPCEDDRNTDDDISVSHKAVGEIWPNATEIKEKEKEVVDDESSLMDWMEKIPKKLRTAKKDSEHKDFDSFASKTTADLFSSKDMHHDFPSSGWRLSKKNALPTISTHQDDENVQNNNLERNTYSGDHMSKMEAENSTDRSLLKVKTINLSKRKMPSTASVQHDGVVPVSRQAVGVISSKHEKKTKYKGVDVVDGDEGSSLMNWIKKIPKKLRTEKKDTEHKDLDSCAANSEYILDSVASKDVHDGFVSSVHKLSQRKILGATSSGEGDEYIQNDNLERNVDNTDDQDGMSQMESENCRQRSISKVKKVSLSKRNIPSTVDAQHGVLSTENATGKTSMLRTDDRCQMEPRKPVQRRLTKISLGKRGRNVNALEKKIPKRKKQKQQLMPEKPAITDDIPMDIVELLARNQDERQLVTETDSSDISHSKSKLAEDEDCTVIAAEDGPNVASNVLDTTCQKKTLVPDSYQKALHDRVAPTTQASDMHALRLQTPGHLNSTQEPQTPRSMGELVTIAATSPLLSRHKDHSIAEAPADCWSNKGAKKLTWDSFEAAPRDSSTSTCGAQFRSSTDTVDLTSTHVAGPSNHYYPTHQPIISALDHYTDRSVNPVQGRSFPSAMQTMEAGNLSARRNAGQSGFYPRETLPDTHLRLTEPQMLADFPNYEMSSRNQMEFQLRNSYYAHNQYIGSASTSYGAQNQYMGSASTLYGSNLNGIGSASTSYGAHNQFVRSASTSYGSHLNGIGSASASYGSNLNGKVPLTLDDLTRPRLQQNLHKPLRPHPRVGVLSSLLQKEIANLPESCGTQSGHRIGVSKGIASSFDINRRVNVETLNPGMYSGAWNVLQLGSVSSSPGVSSARNGSAQSLTRNQGRMINPLDRLVRQDICVTNRNPTDFTTISDDNEYLREDI</sequence>
<organism evidence="1 2">
    <name type="scientific">Avena sativa</name>
    <name type="common">Oat</name>
    <dbReference type="NCBI Taxonomy" id="4498"/>
    <lineage>
        <taxon>Eukaryota</taxon>
        <taxon>Viridiplantae</taxon>
        <taxon>Streptophyta</taxon>
        <taxon>Embryophyta</taxon>
        <taxon>Tracheophyta</taxon>
        <taxon>Spermatophyta</taxon>
        <taxon>Magnoliopsida</taxon>
        <taxon>Liliopsida</taxon>
        <taxon>Poales</taxon>
        <taxon>Poaceae</taxon>
        <taxon>BOP clade</taxon>
        <taxon>Pooideae</taxon>
        <taxon>Poodae</taxon>
        <taxon>Poeae</taxon>
        <taxon>Poeae Chloroplast Group 1 (Aveneae type)</taxon>
        <taxon>Aveninae</taxon>
        <taxon>Avena</taxon>
    </lineage>
</organism>
<keyword evidence="2" id="KW-1185">Reference proteome</keyword>
<accession>A0ACD5VFE4</accession>
<dbReference type="EnsemblPlants" id="AVESA.00010b.r2.3AG0421650.1">
    <property type="protein sequence ID" value="AVESA.00010b.r2.3AG0421650.1.CDS"/>
    <property type="gene ID" value="AVESA.00010b.r2.3AG0421650"/>
</dbReference>
<reference evidence="1" key="2">
    <citation type="submission" date="2025-09" db="UniProtKB">
        <authorList>
            <consortium name="EnsemblPlants"/>
        </authorList>
    </citation>
    <scope>IDENTIFICATION</scope>
</reference>
<reference evidence="1" key="1">
    <citation type="submission" date="2021-05" db="EMBL/GenBank/DDBJ databases">
        <authorList>
            <person name="Scholz U."/>
            <person name="Mascher M."/>
            <person name="Fiebig A."/>
        </authorList>
    </citation>
    <scope>NUCLEOTIDE SEQUENCE [LARGE SCALE GENOMIC DNA]</scope>
</reference>
<dbReference type="Proteomes" id="UP001732700">
    <property type="component" value="Chromosome 3A"/>
</dbReference>
<proteinExistence type="predicted"/>
<evidence type="ECO:0000313" key="2">
    <source>
        <dbReference type="Proteomes" id="UP001732700"/>
    </source>
</evidence>
<evidence type="ECO:0000313" key="1">
    <source>
        <dbReference type="EnsemblPlants" id="AVESA.00010b.r2.3AG0421650.1.CDS"/>
    </source>
</evidence>